<dbReference type="Gene3D" id="3.30.565.10">
    <property type="entry name" value="Histidine kinase-like ATPase, C-terminal domain"/>
    <property type="match status" value="1"/>
</dbReference>
<evidence type="ECO:0000313" key="2">
    <source>
        <dbReference type="EMBL" id="MCG2590761.1"/>
    </source>
</evidence>
<evidence type="ECO:0000256" key="1">
    <source>
        <dbReference type="SAM" id="MobiDB-lite"/>
    </source>
</evidence>
<feature type="region of interest" description="Disordered" evidence="1">
    <location>
        <begin position="358"/>
        <end position="389"/>
    </location>
</feature>
<accession>A0ABS9KIU2</accession>
<dbReference type="InterPro" id="IPR036890">
    <property type="entry name" value="HATPase_C_sf"/>
</dbReference>
<dbReference type="Pfam" id="PF13589">
    <property type="entry name" value="HATPase_c_3"/>
    <property type="match status" value="1"/>
</dbReference>
<reference evidence="2" key="2">
    <citation type="submission" date="2024-05" db="EMBL/GenBank/DDBJ databases">
        <title>Rhodohalobacter halophilus gen. nov., sp. nov., a moderately halophilic member of the family Balneolaceae.</title>
        <authorList>
            <person name="Xia J."/>
        </authorList>
    </citation>
    <scope>NUCLEOTIDE SEQUENCE</scope>
    <source>
        <strain evidence="2">WB101</strain>
    </source>
</reference>
<dbReference type="SUPFAM" id="SSF55874">
    <property type="entry name" value="ATPase domain of HSP90 chaperone/DNA topoisomerase II/histidine kinase"/>
    <property type="match status" value="1"/>
</dbReference>
<comment type="caution">
    <text evidence="2">The sequence shown here is derived from an EMBL/GenBank/DDBJ whole genome shotgun (WGS) entry which is preliminary data.</text>
</comment>
<name>A0ABS9KIU2_9BACT</name>
<reference evidence="2" key="1">
    <citation type="submission" date="2022-01" db="EMBL/GenBank/DDBJ databases">
        <authorList>
            <person name="Wang Y."/>
        </authorList>
    </citation>
    <scope>NUCLEOTIDE SEQUENCE</scope>
    <source>
        <strain evidence="2">WB101</strain>
    </source>
</reference>
<dbReference type="GO" id="GO:0005524">
    <property type="term" value="F:ATP binding"/>
    <property type="evidence" value="ECO:0007669"/>
    <property type="project" value="UniProtKB-KW"/>
</dbReference>
<dbReference type="Proteomes" id="UP001165366">
    <property type="component" value="Unassembled WGS sequence"/>
</dbReference>
<gene>
    <name evidence="2" type="ORF">L6773_19460</name>
</gene>
<dbReference type="EMBL" id="JAKLWS010000042">
    <property type="protein sequence ID" value="MCG2590761.1"/>
    <property type="molecule type" value="Genomic_DNA"/>
</dbReference>
<protein>
    <submittedName>
        <fullName evidence="2">ATP-binding protein</fullName>
    </submittedName>
</protein>
<dbReference type="RefSeq" id="WP_237856231.1">
    <property type="nucleotide sequence ID" value="NZ_JAKLWS010000042.1"/>
</dbReference>
<keyword evidence="2" id="KW-0067">ATP-binding</keyword>
<evidence type="ECO:0000313" key="3">
    <source>
        <dbReference type="Proteomes" id="UP001165366"/>
    </source>
</evidence>
<sequence length="532" mass="60432">MDKVNLPPNPSKLMEGLRDTGYDFNTALADIVDNSVDANATKIDIYIKMDGDGDKLIMVADNGCGMDKTTLKDGMTYGSKGDNNPKRLGKFGLGLKTASTAYCRRLSVITRHSADVEPLKATWDLDHVVKVAEWELLLESPTNFEKKYLEKTAENSSGTLVIWGTIDRLLKEYATPGGKYEQRALDKRVKSFREHAGMIYQRFLDPEDDRARNIEMNLNGKPIDPWNPFFESEPQTEMVADESIKVEVGDGTETEFQIRAFVLPRNENFSTEEAAESAKINNDNQGIYIYRENRLIHPADWLGMYTKEPHYSLLRIEFSFNHELDEAFQVDIKKSQIILNEELYKFVHERFLPAPRTAANDRYRTGKKKKVQEESEDAHDESNRNISGKEKDLKGAEIDVVDEEQNDVEVTNKSGKVSIKLDIESSVKPGQVFVKPVESIVDGLLWKPALVDGNRAVLINTGHPYYSKVYVPNLSSGVLIQGMDSLLWSLIEAELRTMSETTKNHMQDLRFEVSRILRKLVEDLPEPVLEEE</sequence>
<feature type="compositionally biased region" description="Basic and acidic residues" evidence="1">
    <location>
        <begin position="380"/>
        <end position="389"/>
    </location>
</feature>
<keyword evidence="2" id="KW-0547">Nucleotide-binding</keyword>
<organism evidence="2 3">
    <name type="scientific">Rhodohalobacter sulfatireducens</name>
    <dbReference type="NCBI Taxonomy" id="2911366"/>
    <lineage>
        <taxon>Bacteria</taxon>
        <taxon>Pseudomonadati</taxon>
        <taxon>Balneolota</taxon>
        <taxon>Balneolia</taxon>
        <taxon>Balneolales</taxon>
        <taxon>Balneolaceae</taxon>
        <taxon>Rhodohalobacter</taxon>
    </lineage>
</organism>
<keyword evidence="3" id="KW-1185">Reference proteome</keyword>
<proteinExistence type="predicted"/>